<evidence type="ECO:0000259" key="3">
    <source>
        <dbReference type="Pfam" id="PF00535"/>
    </source>
</evidence>
<dbReference type="Proteomes" id="UP000016160">
    <property type="component" value="Chromosome"/>
</dbReference>
<keyword evidence="5" id="KW-1185">Reference proteome</keyword>
<dbReference type="Gene3D" id="3.90.550.10">
    <property type="entry name" value="Spore Coat Polysaccharide Biosynthesis Protein SpsA, Chain A"/>
    <property type="match status" value="1"/>
</dbReference>
<evidence type="ECO:0000313" key="4">
    <source>
        <dbReference type="EMBL" id="CDF80010.1"/>
    </source>
</evidence>
<dbReference type="PATRIC" id="fig|1347342.6.peg.2308"/>
<evidence type="ECO:0000256" key="1">
    <source>
        <dbReference type="ARBA" id="ARBA00022676"/>
    </source>
</evidence>
<dbReference type="HOGENOM" id="CLU_025996_25_4_10"/>
<name>T2KMP1_FORAG</name>
<dbReference type="OrthoDB" id="9815829at2"/>
<organism evidence="4 5">
    <name type="scientific">Formosa agariphila (strain DSM 15362 / KCTC 12365 / LMG 23005 / KMM 3901 / M-2Alg 35-1)</name>
    <dbReference type="NCBI Taxonomy" id="1347342"/>
    <lineage>
        <taxon>Bacteria</taxon>
        <taxon>Pseudomonadati</taxon>
        <taxon>Bacteroidota</taxon>
        <taxon>Flavobacteriia</taxon>
        <taxon>Flavobacteriales</taxon>
        <taxon>Flavobacteriaceae</taxon>
        <taxon>Formosa</taxon>
    </lineage>
</organism>
<evidence type="ECO:0000256" key="2">
    <source>
        <dbReference type="ARBA" id="ARBA00022679"/>
    </source>
</evidence>
<dbReference type="Gene3D" id="3.40.50.720">
    <property type="entry name" value="NAD(P)-binding Rossmann-like Domain"/>
    <property type="match status" value="1"/>
</dbReference>
<feature type="domain" description="Glycosyltransferase 2-like" evidence="3">
    <location>
        <begin position="7"/>
        <end position="180"/>
    </location>
</feature>
<dbReference type="PANTHER" id="PTHR22916:SF51">
    <property type="entry name" value="GLYCOSYLTRANSFERASE EPSH-RELATED"/>
    <property type="match status" value="1"/>
</dbReference>
<protein>
    <submittedName>
        <fullName evidence="4">Glycosyltransferase (GT2)</fullName>
    </submittedName>
</protein>
<dbReference type="GO" id="GO:0016758">
    <property type="term" value="F:hexosyltransferase activity"/>
    <property type="evidence" value="ECO:0007669"/>
    <property type="project" value="UniProtKB-ARBA"/>
</dbReference>
<dbReference type="EMBL" id="HG315671">
    <property type="protein sequence ID" value="CDF80010.1"/>
    <property type="molecule type" value="Genomic_DNA"/>
</dbReference>
<dbReference type="STRING" id="1347342.BN863_22980"/>
<keyword evidence="1" id="KW-0328">Glycosyltransferase</keyword>
<keyword evidence="2 4" id="KW-0808">Transferase</keyword>
<accession>T2KMP1</accession>
<dbReference type="PANTHER" id="PTHR22916">
    <property type="entry name" value="GLYCOSYLTRANSFERASE"/>
    <property type="match status" value="1"/>
</dbReference>
<dbReference type="SUPFAM" id="SSF53448">
    <property type="entry name" value="Nucleotide-diphospho-sugar transferases"/>
    <property type="match status" value="1"/>
</dbReference>
<dbReference type="InterPro" id="IPR001173">
    <property type="entry name" value="Glyco_trans_2-like"/>
</dbReference>
<sequence length="407" mass="46796">MNEISISVIVPIYKIEAYLPKCIESILDQSFTDYELILVDNGSPDKCPEICDEYAKKDDRIKVIHKEHGQLLSGRKEGLRNAKGKYVAYIDGDDWVDKFYLDILYKLAEVNNSDLVATAHFREFDGKIETVRPLLTGVFNEEEIKNSILPKAMYNGVFCKHELATYVWSKLFKRELLNKILFDVPGEIVMGEDAAITYPYLSISKKLTISKIPLYYYRQRNDSILKSIKNTTVEFYRLGLLKTFLEEKLSPFLTKENLNTQILYYLYSSILVRSGGLIHDKSEQVIFNPFLKTKQNSKIVVYSSGSFGQHLLSANSRSNYFDIVKWVDIDHHVMNIGDHYVEPLSSIVNIEFDYLIIATINPTAFNSIKEELQLLGIDCEKIVQINTDETEITKLLTQLGFENTLLN</sequence>
<dbReference type="eggNOG" id="COG1215">
    <property type="taxonomic scope" value="Bacteria"/>
</dbReference>
<dbReference type="RefSeq" id="WP_038530691.1">
    <property type="nucleotide sequence ID" value="NZ_HG315671.1"/>
</dbReference>
<reference evidence="4 5" key="1">
    <citation type="journal article" date="2013" name="Appl. Environ. Microbiol.">
        <title>The genome of the alga-associated marine flavobacterium Formosa agariphila KMM 3901T reveals a broad potential for degradation of algal polysaccharides.</title>
        <authorList>
            <person name="Mann A.J."/>
            <person name="Hahnke R.L."/>
            <person name="Huang S."/>
            <person name="Werner J."/>
            <person name="Xing P."/>
            <person name="Barbeyron T."/>
            <person name="Huettel B."/>
            <person name="Stueber K."/>
            <person name="Reinhardt R."/>
            <person name="Harder J."/>
            <person name="Gloeckner F.O."/>
            <person name="Amann R.I."/>
            <person name="Teeling H."/>
        </authorList>
    </citation>
    <scope>NUCLEOTIDE SEQUENCE [LARGE SCALE GENOMIC DNA]</scope>
    <source>
        <strain evidence="5">DSM 15362 / KCTC 12365 / LMG 23005 / KMM 3901</strain>
    </source>
</reference>
<dbReference type="AlphaFoldDB" id="T2KMP1"/>
<dbReference type="CDD" id="cd00761">
    <property type="entry name" value="Glyco_tranf_GTA_type"/>
    <property type="match status" value="1"/>
</dbReference>
<proteinExistence type="predicted"/>
<dbReference type="InterPro" id="IPR029044">
    <property type="entry name" value="Nucleotide-diphossugar_trans"/>
</dbReference>
<gene>
    <name evidence="4" type="ORF">BN863_22980</name>
</gene>
<dbReference type="Pfam" id="PF00535">
    <property type="entry name" value="Glycos_transf_2"/>
    <property type="match status" value="1"/>
</dbReference>
<evidence type="ECO:0000313" key="5">
    <source>
        <dbReference type="Proteomes" id="UP000016160"/>
    </source>
</evidence>